<dbReference type="HOGENOM" id="CLU_3426884_0_0_1"/>
<gene>
    <name evidence="2" type="ORF">CGLO_14472</name>
</gene>
<evidence type="ECO:0000313" key="3">
    <source>
        <dbReference type="Proteomes" id="UP000015530"/>
    </source>
</evidence>
<organism evidence="2 3">
    <name type="scientific">Colletotrichum gloeosporioides (strain Cg-14)</name>
    <name type="common">Anthracnose fungus</name>
    <name type="synonym">Glomerella cingulata</name>
    <dbReference type="NCBI Taxonomy" id="1237896"/>
    <lineage>
        <taxon>Eukaryota</taxon>
        <taxon>Fungi</taxon>
        <taxon>Dikarya</taxon>
        <taxon>Ascomycota</taxon>
        <taxon>Pezizomycotina</taxon>
        <taxon>Sordariomycetes</taxon>
        <taxon>Hypocreomycetidae</taxon>
        <taxon>Glomerellales</taxon>
        <taxon>Glomerellaceae</taxon>
        <taxon>Colletotrichum</taxon>
        <taxon>Colletotrichum gloeosporioides species complex</taxon>
    </lineage>
</organism>
<evidence type="ECO:0000313" key="2">
    <source>
        <dbReference type="EMBL" id="EQB46472.1"/>
    </source>
</evidence>
<dbReference type="AlphaFoldDB" id="T0JU84"/>
<protein>
    <submittedName>
        <fullName evidence="2">Uncharacterized protein</fullName>
    </submittedName>
</protein>
<sequence length="21" mass="2129">MSVPPAVEPATGGPPPLNKRN</sequence>
<accession>T0JU84</accession>
<dbReference type="EMBL" id="AMYD01003373">
    <property type="protein sequence ID" value="EQB46472.1"/>
    <property type="molecule type" value="Genomic_DNA"/>
</dbReference>
<proteinExistence type="predicted"/>
<reference evidence="3" key="1">
    <citation type="journal article" date="2013" name="Mol. Plant Microbe Interact.">
        <title>Global aspects of pacC regulation of pathogenicity genes in Colletotrichum gloeosporioides as revealed by transcriptome analysis.</title>
        <authorList>
            <person name="Alkan N."/>
            <person name="Meng X."/>
            <person name="Friedlander G."/>
            <person name="Reuveni E."/>
            <person name="Sukno S."/>
            <person name="Sherman A."/>
            <person name="Thon M."/>
            <person name="Fluhr R."/>
            <person name="Prusky D."/>
        </authorList>
    </citation>
    <scope>NUCLEOTIDE SEQUENCE [LARGE SCALE GENOMIC DNA]</scope>
    <source>
        <strain evidence="3">Cg-14</strain>
    </source>
</reference>
<evidence type="ECO:0000256" key="1">
    <source>
        <dbReference type="SAM" id="MobiDB-lite"/>
    </source>
</evidence>
<name>T0JU84_COLGC</name>
<feature type="region of interest" description="Disordered" evidence="1">
    <location>
        <begin position="1"/>
        <end position="21"/>
    </location>
</feature>
<dbReference type="Proteomes" id="UP000015530">
    <property type="component" value="Unassembled WGS sequence"/>
</dbReference>
<feature type="compositionally biased region" description="Pro residues" evidence="1">
    <location>
        <begin position="12"/>
        <end position="21"/>
    </location>
</feature>
<comment type="caution">
    <text evidence="2">The sequence shown here is derived from an EMBL/GenBank/DDBJ whole genome shotgun (WGS) entry which is preliminary data.</text>
</comment>